<dbReference type="OrthoDB" id="9797568at2"/>
<accession>A0A1W2CPJ9</accession>
<comment type="similarity">
    <text evidence="1">Belongs to the UPF0111 family.</text>
</comment>
<dbReference type="RefSeq" id="WP_084235541.1">
    <property type="nucleotide sequence ID" value="NZ_FWXW01000011.1"/>
</dbReference>
<protein>
    <recommendedName>
        <fullName evidence="4">Phosphate transport regulator (Distant homolog of PhoU)</fullName>
    </recommendedName>
</protein>
<keyword evidence="3" id="KW-1185">Reference proteome</keyword>
<dbReference type="PANTHER" id="PTHR37298">
    <property type="entry name" value="UPF0111 PROTEIN YKAA"/>
    <property type="match status" value="1"/>
</dbReference>
<sequence>MKNRSILDRLFPKKYDFFNSLGRQAQINALSISALNSWLKEGKDGDADVLERCGKEADEVRLSLERDLVEAFSTPVERGDIYLLSVDMDKVIDYARSTLHSMRAFGVESDGIIRSMVDELNSGVNGFYEAVKYLKSDPAKSEQLIPAMRKTHAAVEKLYIDGMAALFQSGDPMHALKLREVYHHIKDASSNLDYSVDTLHSIIVGLI</sequence>
<name>A0A1W2CPJ9_9FIRM</name>
<evidence type="ECO:0008006" key="4">
    <source>
        <dbReference type="Google" id="ProtNLM"/>
    </source>
</evidence>
<evidence type="ECO:0000313" key="3">
    <source>
        <dbReference type="Proteomes" id="UP000192790"/>
    </source>
</evidence>
<dbReference type="InterPro" id="IPR018445">
    <property type="entry name" value="Put_Phosphate_transp_reg"/>
</dbReference>
<organism evidence="2 3">
    <name type="scientific">Papillibacter cinnamivorans DSM 12816</name>
    <dbReference type="NCBI Taxonomy" id="1122930"/>
    <lineage>
        <taxon>Bacteria</taxon>
        <taxon>Bacillati</taxon>
        <taxon>Bacillota</taxon>
        <taxon>Clostridia</taxon>
        <taxon>Eubacteriales</taxon>
        <taxon>Oscillospiraceae</taxon>
        <taxon>Papillibacter</taxon>
    </lineage>
</organism>
<dbReference type="PANTHER" id="PTHR37298:SF1">
    <property type="entry name" value="UPF0111 PROTEIN YKAA"/>
    <property type="match status" value="1"/>
</dbReference>
<dbReference type="EMBL" id="FWXW01000011">
    <property type="protein sequence ID" value="SMC86802.1"/>
    <property type="molecule type" value="Genomic_DNA"/>
</dbReference>
<gene>
    <name evidence="2" type="ORF">SAMN02745168_0120</name>
</gene>
<dbReference type="Gene3D" id="1.20.58.220">
    <property type="entry name" value="Phosphate transport system protein phou homolog 2, domain 2"/>
    <property type="match status" value="1"/>
</dbReference>
<dbReference type="InterPro" id="IPR052912">
    <property type="entry name" value="UPF0111_domain"/>
</dbReference>
<dbReference type="Pfam" id="PF01865">
    <property type="entry name" value="PhoU_div"/>
    <property type="match status" value="1"/>
</dbReference>
<dbReference type="AlphaFoldDB" id="A0A1W2CPJ9"/>
<dbReference type="Proteomes" id="UP000192790">
    <property type="component" value="Unassembled WGS sequence"/>
</dbReference>
<proteinExistence type="inferred from homology"/>
<dbReference type="InterPro" id="IPR038078">
    <property type="entry name" value="PhoU-like_sf"/>
</dbReference>
<reference evidence="2 3" key="1">
    <citation type="submission" date="2017-04" db="EMBL/GenBank/DDBJ databases">
        <authorList>
            <person name="Afonso C.L."/>
            <person name="Miller P.J."/>
            <person name="Scott M.A."/>
            <person name="Spackman E."/>
            <person name="Goraichik I."/>
            <person name="Dimitrov K.M."/>
            <person name="Suarez D.L."/>
            <person name="Swayne D.E."/>
        </authorList>
    </citation>
    <scope>NUCLEOTIDE SEQUENCE [LARGE SCALE GENOMIC DNA]</scope>
    <source>
        <strain evidence="2 3">DSM 12816</strain>
    </source>
</reference>
<evidence type="ECO:0000313" key="2">
    <source>
        <dbReference type="EMBL" id="SMC86802.1"/>
    </source>
</evidence>
<evidence type="ECO:0000256" key="1">
    <source>
        <dbReference type="ARBA" id="ARBA00008591"/>
    </source>
</evidence>
<dbReference type="STRING" id="1122930.SAMN02745168_0120"/>